<name>A0ABW5FF15_9BACL</name>
<dbReference type="SMART" id="SM00382">
    <property type="entry name" value="AAA"/>
    <property type="match status" value="1"/>
</dbReference>
<dbReference type="PROSITE" id="PS50929">
    <property type="entry name" value="ABC_TM1F"/>
    <property type="match status" value="1"/>
</dbReference>
<evidence type="ECO:0000259" key="8">
    <source>
        <dbReference type="PROSITE" id="PS50893"/>
    </source>
</evidence>
<gene>
    <name evidence="10" type="ORF">ACFSX3_21775</name>
</gene>
<dbReference type="GO" id="GO:0005524">
    <property type="term" value="F:ATP binding"/>
    <property type="evidence" value="ECO:0007669"/>
    <property type="project" value="UniProtKB-KW"/>
</dbReference>
<comment type="subcellular location">
    <subcellularLocation>
        <location evidence="1">Cell membrane</location>
        <topology evidence="1">Multi-pass membrane protein</topology>
    </subcellularLocation>
</comment>
<feature type="domain" description="ABC transporter" evidence="8">
    <location>
        <begin position="351"/>
        <end position="591"/>
    </location>
</feature>
<feature type="domain" description="ABC transmembrane type-1" evidence="9">
    <location>
        <begin position="32"/>
        <end position="318"/>
    </location>
</feature>
<dbReference type="SUPFAM" id="SSF52540">
    <property type="entry name" value="P-loop containing nucleoside triphosphate hydrolases"/>
    <property type="match status" value="1"/>
</dbReference>
<evidence type="ECO:0000256" key="1">
    <source>
        <dbReference type="ARBA" id="ARBA00004651"/>
    </source>
</evidence>
<evidence type="ECO:0000313" key="10">
    <source>
        <dbReference type="EMBL" id="MFD2412526.1"/>
    </source>
</evidence>
<feature type="transmembrane region" description="Helical" evidence="7">
    <location>
        <begin position="32"/>
        <end position="50"/>
    </location>
</feature>
<dbReference type="SUPFAM" id="SSF90123">
    <property type="entry name" value="ABC transporter transmembrane region"/>
    <property type="match status" value="1"/>
</dbReference>
<proteinExistence type="predicted"/>
<keyword evidence="2 7" id="KW-0812">Transmembrane</keyword>
<dbReference type="InterPro" id="IPR039421">
    <property type="entry name" value="Type_1_exporter"/>
</dbReference>
<evidence type="ECO:0000256" key="2">
    <source>
        <dbReference type="ARBA" id="ARBA00022692"/>
    </source>
</evidence>
<evidence type="ECO:0000256" key="5">
    <source>
        <dbReference type="ARBA" id="ARBA00022989"/>
    </source>
</evidence>
<dbReference type="InterPro" id="IPR003439">
    <property type="entry name" value="ABC_transporter-like_ATP-bd"/>
</dbReference>
<dbReference type="Proteomes" id="UP001597448">
    <property type="component" value="Unassembled WGS sequence"/>
</dbReference>
<sequence>MKSVFTSLRMNMRITGRSLCFVWNASRRTMTAILFITFLLGMIVPVNTIIWSRFLNTLANINSDDRLSGVILWLALNCGIWVVNGILQKINKYYKDMQSDYVNLYITNMILEKINGLEIIHFDDPNVYDQINKVNSEALSRSISILNNLVSILQNSVILVGVIGIILLYKPTIIVLLILTFVPLLIINIKISSKLHTIYDSRLENLRLVTAIKSLMIRYENLKELKITQMGKELIQRVSNTYKKYLSEDRVIRKRNTTIQTFGDSIELITKFCFTLYIIMDCIKRKFSVGTIVMYINSIDNLMQAIGNMIVTFGNTYNDNLYMRTLFDFLDRETIPSVHGSEVSLTDFRNIRLHQVCFGYPKMDTYVLEDINLEIEAGKSYLIVGLNGSGKTTLIKVLSGLYEPSRGKILVDGVDIRAFSKNSYRGNFAVVFQDFIHYPMSVEDNIKFGKYEHKEHTARMYRAAEQSGAAKFIHKLPDAYQTQLQNEWSDGTEISVGQWQKLAITRAFFADAPITIMDEPTASLDPVAENEFYMGIEELIRSRTCIMISHRFTTAKLVDQIIVIDNHRIRECGSFEELMCSNGKFKELFTLQAEKYNLGDVVNEAKLSTH</sequence>
<protein>
    <submittedName>
        <fullName evidence="10">ABC transporter ATP-binding protein</fullName>
    </submittedName>
</protein>
<evidence type="ECO:0000256" key="7">
    <source>
        <dbReference type="SAM" id="Phobius"/>
    </source>
</evidence>
<evidence type="ECO:0000259" key="9">
    <source>
        <dbReference type="PROSITE" id="PS50929"/>
    </source>
</evidence>
<reference evidence="11" key="1">
    <citation type="journal article" date="2019" name="Int. J. Syst. Evol. Microbiol.">
        <title>The Global Catalogue of Microorganisms (GCM) 10K type strain sequencing project: providing services to taxonomists for standard genome sequencing and annotation.</title>
        <authorList>
            <consortium name="The Broad Institute Genomics Platform"/>
            <consortium name="The Broad Institute Genome Sequencing Center for Infectious Disease"/>
            <person name="Wu L."/>
            <person name="Ma J."/>
        </authorList>
    </citation>
    <scope>NUCLEOTIDE SEQUENCE [LARGE SCALE GENOMIC DNA]</scope>
    <source>
        <strain evidence="11">CCM 8725</strain>
    </source>
</reference>
<organism evidence="10 11">
    <name type="scientific">Paenibacillus rhizoplanae</name>
    <dbReference type="NCBI Taxonomy" id="1917181"/>
    <lineage>
        <taxon>Bacteria</taxon>
        <taxon>Bacillati</taxon>
        <taxon>Bacillota</taxon>
        <taxon>Bacilli</taxon>
        <taxon>Bacillales</taxon>
        <taxon>Paenibacillaceae</taxon>
        <taxon>Paenibacillus</taxon>
    </lineage>
</organism>
<dbReference type="EMBL" id="JBHUKY010000035">
    <property type="protein sequence ID" value="MFD2412526.1"/>
    <property type="molecule type" value="Genomic_DNA"/>
</dbReference>
<keyword evidence="4 10" id="KW-0067">ATP-binding</keyword>
<keyword evidence="5 7" id="KW-1133">Transmembrane helix</keyword>
<evidence type="ECO:0000313" key="11">
    <source>
        <dbReference type="Proteomes" id="UP001597448"/>
    </source>
</evidence>
<evidence type="ECO:0000256" key="6">
    <source>
        <dbReference type="ARBA" id="ARBA00023136"/>
    </source>
</evidence>
<dbReference type="InterPro" id="IPR003593">
    <property type="entry name" value="AAA+_ATPase"/>
</dbReference>
<comment type="caution">
    <text evidence="10">The sequence shown here is derived from an EMBL/GenBank/DDBJ whole genome shotgun (WGS) entry which is preliminary data.</text>
</comment>
<dbReference type="InterPro" id="IPR036640">
    <property type="entry name" value="ABC1_TM_sf"/>
</dbReference>
<dbReference type="Gene3D" id="3.40.50.300">
    <property type="entry name" value="P-loop containing nucleotide triphosphate hydrolases"/>
    <property type="match status" value="1"/>
</dbReference>
<accession>A0ABW5FF15</accession>
<feature type="transmembrane region" description="Helical" evidence="7">
    <location>
        <begin position="70"/>
        <end position="87"/>
    </location>
</feature>
<dbReference type="PANTHER" id="PTHR43394">
    <property type="entry name" value="ATP-DEPENDENT PERMEASE MDL1, MITOCHONDRIAL"/>
    <property type="match status" value="1"/>
</dbReference>
<dbReference type="PANTHER" id="PTHR43394:SF1">
    <property type="entry name" value="ATP-BINDING CASSETTE SUB-FAMILY B MEMBER 10, MITOCHONDRIAL"/>
    <property type="match status" value="1"/>
</dbReference>
<keyword evidence="11" id="KW-1185">Reference proteome</keyword>
<dbReference type="InterPro" id="IPR011527">
    <property type="entry name" value="ABC1_TM_dom"/>
</dbReference>
<dbReference type="InterPro" id="IPR027417">
    <property type="entry name" value="P-loop_NTPase"/>
</dbReference>
<evidence type="ECO:0000256" key="3">
    <source>
        <dbReference type="ARBA" id="ARBA00022741"/>
    </source>
</evidence>
<dbReference type="Pfam" id="PF00005">
    <property type="entry name" value="ABC_tran"/>
    <property type="match status" value="1"/>
</dbReference>
<dbReference type="RefSeq" id="WP_379313250.1">
    <property type="nucleotide sequence ID" value="NZ_JBHUKY010000035.1"/>
</dbReference>
<keyword evidence="3" id="KW-0547">Nucleotide-binding</keyword>
<dbReference type="PROSITE" id="PS50893">
    <property type="entry name" value="ABC_TRANSPORTER_2"/>
    <property type="match status" value="1"/>
</dbReference>
<evidence type="ECO:0000256" key="4">
    <source>
        <dbReference type="ARBA" id="ARBA00022840"/>
    </source>
</evidence>
<keyword evidence="6 7" id="KW-0472">Membrane</keyword>
<dbReference type="Gene3D" id="1.20.1560.10">
    <property type="entry name" value="ABC transporter type 1, transmembrane domain"/>
    <property type="match status" value="1"/>
</dbReference>